<evidence type="ECO:0000259" key="4">
    <source>
        <dbReference type="PROSITE" id="PS51184"/>
    </source>
</evidence>
<dbReference type="Proteomes" id="UP000198243">
    <property type="component" value="Chromosome I"/>
</dbReference>
<accession>A0A1C4XD62</accession>
<dbReference type="PANTHER" id="PTHR13096:SF8">
    <property type="entry name" value="RIBOSOMAL OXYGENASE 1"/>
    <property type="match status" value="1"/>
</dbReference>
<gene>
    <name evidence="5" type="ORF">GA0070607_5066</name>
</gene>
<dbReference type="Gene3D" id="2.60.120.650">
    <property type="entry name" value="Cupin"/>
    <property type="match status" value="1"/>
</dbReference>
<reference evidence="6" key="1">
    <citation type="submission" date="2016-06" db="EMBL/GenBank/DDBJ databases">
        <authorList>
            <person name="Varghese N."/>
            <person name="Submissions Spin"/>
        </authorList>
    </citation>
    <scope>NUCLEOTIDE SEQUENCE [LARGE SCALE GENOMIC DNA]</scope>
    <source>
        <strain evidence="6">DSM 44875</strain>
    </source>
</reference>
<dbReference type="Gene3D" id="3.40.366.30">
    <property type="entry name" value="50S ribosomal protein L16 arginine hydroxylase, Chain A, Domain 2"/>
    <property type="match status" value="1"/>
</dbReference>
<evidence type="ECO:0000313" key="6">
    <source>
        <dbReference type="Proteomes" id="UP000198243"/>
    </source>
</evidence>
<evidence type="ECO:0000313" key="5">
    <source>
        <dbReference type="EMBL" id="SCF06264.1"/>
    </source>
</evidence>
<dbReference type="Pfam" id="PF08007">
    <property type="entry name" value="JmjC_2"/>
    <property type="match status" value="1"/>
</dbReference>
<dbReference type="PROSITE" id="PS51184">
    <property type="entry name" value="JMJC"/>
    <property type="match status" value="1"/>
</dbReference>
<name>A0A1C4XD62_9ACTN</name>
<evidence type="ECO:0000256" key="3">
    <source>
        <dbReference type="ARBA" id="ARBA00023004"/>
    </source>
</evidence>
<keyword evidence="6" id="KW-1185">Reference proteome</keyword>
<keyword evidence="3" id="KW-0408">Iron</keyword>
<evidence type="ECO:0000256" key="1">
    <source>
        <dbReference type="ARBA" id="ARBA00001954"/>
    </source>
</evidence>
<dbReference type="OrthoDB" id="9764016at2"/>
<dbReference type="InterPro" id="IPR003347">
    <property type="entry name" value="JmjC_dom"/>
</dbReference>
<sequence length="396" mass="44174">MHDIDIASLFAPLSLDQFLTEKLGKEPYHCTGSTDRFVPLLDWDALNRLLSDRRWEYPRFRLAQNGQDLPPASYSTPGPSGADHSVLSVREIACRVRGGASLVVDAIDEIWPPVRSLAEDLEHALGEYVKVNAYASWTQEPGFDHHWDDHDVIVLQVSGSKRWSLFGEARRYPLRRDVDPNLSPPCGEVATLDIKAGDVLHVPRGHWHAVSTIEGPSLHLTVGITQRTAVDYLHWLADHLTSNEFMRQPLPRYSSADLATHSARIADLVARESEASGSINAFLAEMDALAPARQRFSLPSVDRDAVAESLVGAQVVWVPSRFRVYDESQTVTVRANGLCWRFHEEAQPLIRLLTSRTPVAVDDLARSGDDVRTRFLLADLIMEGLVTIVADVRDQP</sequence>
<organism evidence="5 6">
    <name type="scientific">Micromonospora coriariae</name>
    <dbReference type="NCBI Taxonomy" id="285665"/>
    <lineage>
        <taxon>Bacteria</taxon>
        <taxon>Bacillati</taxon>
        <taxon>Actinomycetota</taxon>
        <taxon>Actinomycetes</taxon>
        <taxon>Micromonosporales</taxon>
        <taxon>Micromonosporaceae</taxon>
        <taxon>Micromonospora</taxon>
    </lineage>
</organism>
<dbReference type="GO" id="GO:0046872">
    <property type="term" value="F:metal ion binding"/>
    <property type="evidence" value="ECO:0007669"/>
    <property type="project" value="UniProtKB-KW"/>
</dbReference>
<dbReference type="SUPFAM" id="SSF51197">
    <property type="entry name" value="Clavaminate synthase-like"/>
    <property type="match status" value="1"/>
</dbReference>
<dbReference type="InterPro" id="IPR039994">
    <property type="entry name" value="NO66-like"/>
</dbReference>
<dbReference type="AlphaFoldDB" id="A0A1C4XD62"/>
<protein>
    <submittedName>
        <fullName evidence="5">Cupin superfamily protein</fullName>
    </submittedName>
</protein>
<feature type="domain" description="JmjC" evidence="4">
    <location>
        <begin position="99"/>
        <end position="241"/>
    </location>
</feature>
<comment type="cofactor">
    <cofactor evidence="1">
        <name>Fe(2+)</name>
        <dbReference type="ChEBI" id="CHEBI:29033"/>
    </cofactor>
</comment>
<dbReference type="RefSeq" id="WP_157743252.1">
    <property type="nucleotide sequence ID" value="NZ_LT607412.1"/>
</dbReference>
<evidence type="ECO:0000256" key="2">
    <source>
        <dbReference type="ARBA" id="ARBA00022723"/>
    </source>
</evidence>
<keyword evidence="2" id="KW-0479">Metal-binding</keyword>
<proteinExistence type="predicted"/>
<dbReference type="PANTHER" id="PTHR13096">
    <property type="entry name" value="MINA53 MYC INDUCED NUCLEAR ANTIGEN"/>
    <property type="match status" value="1"/>
</dbReference>
<dbReference type="EMBL" id="LT607412">
    <property type="protein sequence ID" value="SCF06264.1"/>
    <property type="molecule type" value="Genomic_DNA"/>
</dbReference>